<reference evidence="3 4" key="1">
    <citation type="submission" date="2015-10" db="EMBL/GenBank/DDBJ databases">
        <title>Draft Genome Sequence of Chlorobium limicola strain Frasassi Growing under Artificial Lighting in the Frasassi Cave System.</title>
        <authorList>
            <person name="Mansor M."/>
            <person name="Macalady J."/>
        </authorList>
    </citation>
    <scope>NUCLEOTIDE SEQUENCE [LARGE SCALE GENOMIC DNA]</scope>
    <source>
        <strain evidence="3 4">Frasassi</strain>
    </source>
</reference>
<protein>
    <submittedName>
        <fullName evidence="3">Peptidylprolyl isomerase</fullName>
    </submittedName>
</protein>
<evidence type="ECO:0000313" key="3">
    <source>
        <dbReference type="EMBL" id="KUL32466.1"/>
    </source>
</evidence>
<dbReference type="GO" id="GO:0003755">
    <property type="term" value="F:peptidyl-prolyl cis-trans isomerase activity"/>
    <property type="evidence" value="ECO:0007669"/>
    <property type="project" value="UniProtKB-KW"/>
</dbReference>
<evidence type="ECO:0000256" key="1">
    <source>
        <dbReference type="PROSITE-ProRule" id="PRU00278"/>
    </source>
</evidence>
<dbReference type="OrthoDB" id="594912at2"/>
<keyword evidence="4" id="KW-1185">Reference proteome</keyword>
<dbReference type="SUPFAM" id="SSF54534">
    <property type="entry name" value="FKBP-like"/>
    <property type="match status" value="1"/>
</dbReference>
<proteinExistence type="predicted"/>
<dbReference type="PROSITE" id="PS50198">
    <property type="entry name" value="PPIC_PPIASE_2"/>
    <property type="match status" value="1"/>
</dbReference>
<dbReference type="Proteomes" id="UP000053937">
    <property type="component" value="Unassembled WGS sequence"/>
</dbReference>
<comment type="caution">
    <text evidence="3">The sequence shown here is derived from an EMBL/GenBank/DDBJ whole genome shotgun (WGS) entry which is preliminary data.</text>
</comment>
<gene>
    <name evidence="3" type="ORF">ASB62_01690</name>
</gene>
<name>A0A101JU47_CHLLI</name>
<evidence type="ECO:0000313" key="4">
    <source>
        <dbReference type="Proteomes" id="UP000053937"/>
    </source>
</evidence>
<dbReference type="InterPro" id="IPR000297">
    <property type="entry name" value="PPIase_PpiC"/>
</dbReference>
<keyword evidence="1" id="KW-0697">Rotamase</keyword>
<sequence length="239" mass="27010">MAVIVTVGNREVSADEVFPLLSSCGLWPQLMREMVVNRALRSLDCSTDEVDGYYRKQLADDPGFLEKRMRQMKLEGVGENDLDFYIKRPMLLEKFKQSAFSSKVENSFLSMKTGLDNVVFSMIRNRNHELVRELFFRLESGEDSFDSLAAKYSEGREASSFGQVGPIELKQLNPALARLLITAQPGVINSPVLIDGYGVITCLRERISACLDDAMRQRVLAMLFDEWAKKEVGEFFGGQ</sequence>
<accession>A0A101JU47</accession>
<dbReference type="Pfam" id="PF00639">
    <property type="entry name" value="Rotamase"/>
    <property type="match status" value="1"/>
</dbReference>
<dbReference type="AlphaFoldDB" id="A0A101JU47"/>
<evidence type="ECO:0000259" key="2">
    <source>
        <dbReference type="PROSITE" id="PS50198"/>
    </source>
</evidence>
<organism evidence="3 4">
    <name type="scientific">Chlorobium limicola</name>
    <dbReference type="NCBI Taxonomy" id="1092"/>
    <lineage>
        <taxon>Bacteria</taxon>
        <taxon>Pseudomonadati</taxon>
        <taxon>Chlorobiota</taxon>
        <taxon>Chlorobiia</taxon>
        <taxon>Chlorobiales</taxon>
        <taxon>Chlorobiaceae</taxon>
        <taxon>Chlorobium/Pelodictyon group</taxon>
        <taxon>Chlorobium</taxon>
    </lineage>
</organism>
<feature type="domain" description="PpiC" evidence="2">
    <location>
        <begin position="101"/>
        <end position="192"/>
    </location>
</feature>
<dbReference type="EMBL" id="LMBR01000022">
    <property type="protein sequence ID" value="KUL32466.1"/>
    <property type="molecule type" value="Genomic_DNA"/>
</dbReference>
<dbReference type="InterPro" id="IPR046357">
    <property type="entry name" value="PPIase_dom_sf"/>
</dbReference>
<dbReference type="Gene3D" id="3.10.50.40">
    <property type="match status" value="1"/>
</dbReference>
<dbReference type="RefSeq" id="WP_059138344.1">
    <property type="nucleotide sequence ID" value="NZ_LMBR01000022.1"/>
</dbReference>
<keyword evidence="1 3" id="KW-0413">Isomerase</keyword>